<dbReference type="Gene3D" id="3.20.20.140">
    <property type="entry name" value="Metal-dependent hydrolases"/>
    <property type="match status" value="1"/>
</dbReference>
<protein>
    <submittedName>
        <fullName evidence="2">Amidohydrolase</fullName>
        <ecNumber evidence="2">3.5.-.-</ecNumber>
    </submittedName>
</protein>
<dbReference type="CDD" id="cd01300">
    <property type="entry name" value="YtcJ_like"/>
    <property type="match status" value="1"/>
</dbReference>
<dbReference type="InterPro" id="IPR033932">
    <property type="entry name" value="YtcJ-like"/>
</dbReference>
<dbReference type="InterPro" id="IPR013108">
    <property type="entry name" value="Amidohydro_3"/>
</dbReference>
<dbReference type="Pfam" id="PF07969">
    <property type="entry name" value="Amidohydro_3"/>
    <property type="match status" value="1"/>
</dbReference>
<feature type="domain" description="Amidohydrolase 3" evidence="1">
    <location>
        <begin position="56"/>
        <end position="536"/>
    </location>
</feature>
<dbReference type="PANTHER" id="PTHR22642:SF2">
    <property type="entry name" value="PROTEIN LONG AFTER FAR-RED 3"/>
    <property type="match status" value="1"/>
</dbReference>
<evidence type="ECO:0000313" key="3">
    <source>
        <dbReference type="Proteomes" id="UP001596109"/>
    </source>
</evidence>
<name>A0ABW0TSA7_9BACL</name>
<dbReference type="Proteomes" id="UP001596109">
    <property type="component" value="Unassembled WGS sequence"/>
</dbReference>
<gene>
    <name evidence="2" type="ORF">ACFPRA_20430</name>
</gene>
<dbReference type="InterPro" id="IPR011059">
    <property type="entry name" value="Metal-dep_hydrolase_composite"/>
</dbReference>
<organism evidence="2 3">
    <name type="scientific">Sporosarcina soli</name>
    <dbReference type="NCBI Taxonomy" id="334736"/>
    <lineage>
        <taxon>Bacteria</taxon>
        <taxon>Bacillati</taxon>
        <taxon>Bacillota</taxon>
        <taxon>Bacilli</taxon>
        <taxon>Bacillales</taxon>
        <taxon>Caryophanaceae</taxon>
        <taxon>Sporosarcina</taxon>
    </lineage>
</organism>
<evidence type="ECO:0000313" key="2">
    <source>
        <dbReference type="EMBL" id="MFC5591253.1"/>
    </source>
</evidence>
<comment type="caution">
    <text evidence="2">The sequence shown here is derived from an EMBL/GenBank/DDBJ whole genome shotgun (WGS) entry which is preliminary data.</text>
</comment>
<dbReference type="Gene3D" id="3.10.310.70">
    <property type="match status" value="1"/>
</dbReference>
<dbReference type="EMBL" id="JBHSNO010000015">
    <property type="protein sequence ID" value="MFC5591253.1"/>
    <property type="molecule type" value="Genomic_DNA"/>
</dbReference>
<dbReference type="PANTHER" id="PTHR22642">
    <property type="entry name" value="IMIDAZOLONEPROPIONASE"/>
    <property type="match status" value="1"/>
</dbReference>
<evidence type="ECO:0000259" key="1">
    <source>
        <dbReference type="Pfam" id="PF07969"/>
    </source>
</evidence>
<proteinExistence type="predicted"/>
<dbReference type="GO" id="GO:0016787">
    <property type="term" value="F:hydrolase activity"/>
    <property type="evidence" value="ECO:0007669"/>
    <property type="project" value="UniProtKB-KW"/>
</dbReference>
<keyword evidence="3" id="KW-1185">Reference proteome</keyword>
<accession>A0ABW0TSA7</accession>
<reference evidence="3" key="1">
    <citation type="journal article" date="2019" name="Int. J. Syst. Evol. Microbiol.">
        <title>The Global Catalogue of Microorganisms (GCM) 10K type strain sequencing project: providing services to taxonomists for standard genome sequencing and annotation.</title>
        <authorList>
            <consortium name="The Broad Institute Genomics Platform"/>
            <consortium name="The Broad Institute Genome Sequencing Center for Infectious Disease"/>
            <person name="Wu L."/>
            <person name="Ma J."/>
        </authorList>
    </citation>
    <scope>NUCLEOTIDE SEQUENCE [LARGE SCALE GENOMIC DNA]</scope>
    <source>
        <strain evidence="3">CGMCC 4.1434</strain>
    </source>
</reference>
<dbReference type="SUPFAM" id="SSF51556">
    <property type="entry name" value="Metallo-dependent hydrolases"/>
    <property type="match status" value="1"/>
</dbReference>
<dbReference type="SUPFAM" id="SSF51338">
    <property type="entry name" value="Composite domain of metallo-dependent hydrolases"/>
    <property type="match status" value="1"/>
</dbReference>
<dbReference type="EC" id="3.5.-.-" evidence="2"/>
<sequence length="546" mass="61011">MKGDEYVAQIALINGEVITVNRQDEVFEACLVEGNKIIAVGTSDEIVQQMAPSATVLDLEGKSVLPGLIDAHMHLYLFGNTLINLDCKEPFIHSIDELLQKLSEIVKETESGKVIRVFGFNELKVKEKRYPTIQELDSLTIEHPIIITRTCGHIGMVNSATLDLLSIDEETPDPLGGTIEKDDKGKLTGRLIENAFLNFSQRIPYSEEEMFEALEKAQEQLFMYGITSVHDAGGFDEDSFRIMQIASQQKHIKTRIYAMIGTLNDCEHFTKNMLTTGVVTNTGNEFFKIGPAKLFTDGSSTGPTIATREPYTSDKTNYGYLMYTEEELYSIFTKAHQGGYQITVHAQGDKAIEQYLSVVERLLSEYPRADHRHRVEHLGVCPPDLQEKAKMLKVIPILNPSFPYEFGESYIHNYGERTKYMYAANDLLAKDIIVAAGSDAPITTVNPFVGIYMAVTRNTKEGTVFGEQQKISLMDAIRMYTYNAAYSSFDEEIKGSIEVGKLADMAILDTSILNCSIEELPKIKAAATMLDGKIVYTQSEVKELSK</sequence>
<dbReference type="InterPro" id="IPR032466">
    <property type="entry name" value="Metal_Hydrolase"/>
</dbReference>
<dbReference type="RefSeq" id="WP_381438802.1">
    <property type="nucleotide sequence ID" value="NZ_JBHSNO010000015.1"/>
</dbReference>
<dbReference type="Gene3D" id="2.30.40.10">
    <property type="entry name" value="Urease, subunit C, domain 1"/>
    <property type="match status" value="1"/>
</dbReference>
<keyword evidence="2" id="KW-0378">Hydrolase</keyword>